<accession>A0A5E4VR16</accession>
<proteinExistence type="predicted"/>
<dbReference type="InterPro" id="IPR002059">
    <property type="entry name" value="CSP_DNA-bd"/>
</dbReference>
<dbReference type="SUPFAM" id="SSF50249">
    <property type="entry name" value="Nucleic acid-binding proteins"/>
    <property type="match status" value="1"/>
</dbReference>
<name>A0A5E4VR16_9BURK</name>
<dbReference type="PIRSF" id="PIRSF002599">
    <property type="entry name" value="Cold_shock_A"/>
    <property type="match status" value="1"/>
</dbReference>
<evidence type="ECO:0000256" key="2">
    <source>
        <dbReference type="ARBA" id="ARBA00022490"/>
    </source>
</evidence>
<evidence type="ECO:0000259" key="7">
    <source>
        <dbReference type="PROSITE" id="PS51857"/>
    </source>
</evidence>
<evidence type="ECO:0000256" key="6">
    <source>
        <dbReference type="ARBA" id="ARBA00023163"/>
    </source>
</evidence>
<dbReference type="Pfam" id="PF00313">
    <property type="entry name" value="CSD"/>
    <property type="match status" value="1"/>
</dbReference>
<dbReference type="InterPro" id="IPR011129">
    <property type="entry name" value="CSD"/>
</dbReference>
<dbReference type="SMART" id="SM00357">
    <property type="entry name" value="CSP"/>
    <property type="match status" value="1"/>
</dbReference>
<evidence type="ECO:0000256" key="5">
    <source>
        <dbReference type="ARBA" id="ARBA00023159"/>
    </source>
</evidence>
<dbReference type="PRINTS" id="PR00050">
    <property type="entry name" value="COLDSHOCK"/>
</dbReference>
<evidence type="ECO:0000256" key="4">
    <source>
        <dbReference type="ARBA" id="ARBA00023125"/>
    </source>
</evidence>
<keyword evidence="4" id="KW-0238">DNA-binding</keyword>
<feature type="domain" description="CSD" evidence="7">
    <location>
        <begin position="1"/>
        <end position="66"/>
    </location>
</feature>
<reference evidence="8 9" key="1">
    <citation type="submission" date="2019-08" db="EMBL/GenBank/DDBJ databases">
        <authorList>
            <person name="Peeters C."/>
        </authorList>
    </citation>
    <scope>NUCLEOTIDE SEQUENCE [LARGE SCALE GENOMIC DNA]</scope>
    <source>
        <strain evidence="8 9">LMG 31108</strain>
    </source>
</reference>
<evidence type="ECO:0000313" key="8">
    <source>
        <dbReference type="EMBL" id="VVE14393.1"/>
    </source>
</evidence>
<protein>
    <submittedName>
        <fullName evidence="8">Cold-shock protein</fullName>
    </submittedName>
</protein>
<keyword evidence="6" id="KW-0804">Transcription</keyword>
<dbReference type="RefSeq" id="WP_150669425.1">
    <property type="nucleotide sequence ID" value="NZ_CABPSB010000009.1"/>
</dbReference>
<dbReference type="InterPro" id="IPR012156">
    <property type="entry name" value="Cold_shock_CspA"/>
</dbReference>
<dbReference type="GO" id="GO:0003677">
    <property type="term" value="F:DNA binding"/>
    <property type="evidence" value="ECO:0007669"/>
    <property type="project" value="UniProtKB-KW"/>
</dbReference>
<dbReference type="Proteomes" id="UP000406256">
    <property type="component" value="Unassembled WGS sequence"/>
</dbReference>
<dbReference type="PROSITE" id="PS51857">
    <property type="entry name" value="CSD_2"/>
    <property type="match status" value="1"/>
</dbReference>
<evidence type="ECO:0000313" key="9">
    <source>
        <dbReference type="Proteomes" id="UP000406256"/>
    </source>
</evidence>
<dbReference type="EMBL" id="CABPSB010000009">
    <property type="protein sequence ID" value="VVE14393.1"/>
    <property type="molecule type" value="Genomic_DNA"/>
</dbReference>
<organism evidence="8 9">
    <name type="scientific">Pandoraea anhela</name>
    <dbReference type="NCBI Taxonomy" id="2508295"/>
    <lineage>
        <taxon>Bacteria</taxon>
        <taxon>Pseudomonadati</taxon>
        <taxon>Pseudomonadota</taxon>
        <taxon>Betaproteobacteria</taxon>
        <taxon>Burkholderiales</taxon>
        <taxon>Burkholderiaceae</taxon>
        <taxon>Pandoraea</taxon>
    </lineage>
</organism>
<keyword evidence="3" id="KW-0805">Transcription regulation</keyword>
<dbReference type="InterPro" id="IPR012340">
    <property type="entry name" value="NA-bd_OB-fold"/>
</dbReference>
<comment type="subcellular location">
    <subcellularLocation>
        <location evidence="1">Cytoplasm</location>
    </subcellularLocation>
</comment>
<gene>
    <name evidence="8" type="ORF">PAN31108_02792</name>
</gene>
<dbReference type="CDD" id="cd04458">
    <property type="entry name" value="CSP_CDS"/>
    <property type="match status" value="1"/>
</dbReference>
<dbReference type="GO" id="GO:0005829">
    <property type="term" value="C:cytosol"/>
    <property type="evidence" value="ECO:0007669"/>
    <property type="project" value="UniProtKB-ARBA"/>
</dbReference>
<dbReference type="PANTHER" id="PTHR46565:SF20">
    <property type="entry name" value="COLD SHOCK DOMAIN-CONTAINING PROTEIN 4"/>
    <property type="match status" value="1"/>
</dbReference>
<dbReference type="OrthoDB" id="72963at2"/>
<dbReference type="Gene3D" id="2.40.50.140">
    <property type="entry name" value="Nucleic acid-binding proteins"/>
    <property type="match status" value="1"/>
</dbReference>
<dbReference type="AlphaFoldDB" id="A0A5E4VR16"/>
<keyword evidence="5" id="KW-0010">Activator</keyword>
<evidence type="ECO:0000256" key="1">
    <source>
        <dbReference type="ARBA" id="ARBA00004496"/>
    </source>
</evidence>
<sequence length="69" mass="7603">MPRGTVKRYFPEKGYGFITPHHGGEVVFVHETEIRVPGASTLREGQIVDYEVTPGDAYLLAVNVREASG</sequence>
<dbReference type="PANTHER" id="PTHR46565">
    <property type="entry name" value="COLD SHOCK DOMAIN PROTEIN 2"/>
    <property type="match status" value="1"/>
</dbReference>
<keyword evidence="9" id="KW-1185">Reference proteome</keyword>
<keyword evidence="2" id="KW-0963">Cytoplasm</keyword>
<evidence type="ECO:0000256" key="3">
    <source>
        <dbReference type="ARBA" id="ARBA00023015"/>
    </source>
</evidence>